<accession>A0AAP0QXU4</accession>
<protein>
    <submittedName>
        <fullName evidence="1">Uncharacterized protein</fullName>
    </submittedName>
</protein>
<comment type="caution">
    <text evidence="1">The sequence shown here is derived from an EMBL/GenBank/DDBJ whole genome shotgun (WGS) entry which is preliminary data.</text>
</comment>
<proteinExistence type="predicted"/>
<reference evidence="1 2" key="1">
    <citation type="submission" date="2024-05" db="EMBL/GenBank/DDBJ databases">
        <title>Haplotype-resolved chromosome-level genome assembly of Huyou (Citrus changshanensis).</title>
        <authorList>
            <person name="Miao C."/>
            <person name="Chen W."/>
            <person name="Wu Y."/>
            <person name="Wang L."/>
            <person name="Zhao S."/>
            <person name="Grierson D."/>
            <person name="Xu C."/>
            <person name="Chen K."/>
        </authorList>
    </citation>
    <scope>NUCLEOTIDE SEQUENCE [LARGE SCALE GENOMIC DNA]</scope>
    <source>
        <strain evidence="1">01-14</strain>
        <tissue evidence="1">Leaf</tissue>
    </source>
</reference>
<sequence>MQVGCCNLESLGCSSGRYGRSLGKKAIKMDLDLGLISNLETSCPHDKQYQRVEIEWVSSLNPELPYNLEAEVRWYSLASHH</sequence>
<organism evidence="1 2">
    <name type="scientific">Citrus x changshan-huyou</name>
    <dbReference type="NCBI Taxonomy" id="2935761"/>
    <lineage>
        <taxon>Eukaryota</taxon>
        <taxon>Viridiplantae</taxon>
        <taxon>Streptophyta</taxon>
        <taxon>Embryophyta</taxon>
        <taxon>Tracheophyta</taxon>
        <taxon>Spermatophyta</taxon>
        <taxon>Magnoliopsida</taxon>
        <taxon>eudicotyledons</taxon>
        <taxon>Gunneridae</taxon>
        <taxon>Pentapetalae</taxon>
        <taxon>rosids</taxon>
        <taxon>malvids</taxon>
        <taxon>Sapindales</taxon>
        <taxon>Rutaceae</taxon>
        <taxon>Aurantioideae</taxon>
        <taxon>Citrus</taxon>
    </lineage>
</organism>
<dbReference type="Proteomes" id="UP001428341">
    <property type="component" value="Unassembled WGS sequence"/>
</dbReference>
<name>A0AAP0QXU4_9ROSI</name>
<evidence type="ECO:0000313" key="2">
    <source>
        <dbReference type="Proteomes" id="UP001428341"/>
    </source>
</evidence>
<gene>
    <name evidence="1" type="ORF">WN944_007195</name>
</gene>
<dbReference type="AlphaFoldDB" id="A0AAP0QXU4"/>
<evidence type="ECO:0000313" key="1">
    <source>
        <dbReference type="EMBL" id="KAK9215192.1"/>
    </source>
</evidence>
<dbReference type="EMBL" id="JBCGBO010000003">
    <property type="protein sequence ID" value="KAK9215192.1"/>
    <property type="molecule type" value="Genomic_DNA"/>
</dbReference>
<keyword evidence="2" id="KW-1185">Reference proteome</keyword>